<protein>
    <recommendedName>
        <fullName evidence="4">DUF4381 domain-containing protein</fullName>
    </recommendedName>
</protein>
<gene>
    <name evidence="2" type="ORF">VCR31J2_1280183</name>
</gene>
<evidence type="ECO:0000313" key="3">
    <source>
        <dbReference type="Proteomes" id="UP000041625"/>
    </source>
</evidence>
<dbReference type="EMBL" id="CCKJ01000033">
    <property type="protein sequence ID" value="CDT68593.1"/>
    <property type="molecule type" value="Genomic_DNA"/>
</dbReference>
<evidence type="ECO:0000313" key="2">
    <source>
        <dbReference type="EMBL" id="CDT68593.1"/>
    </source>
</evidence>
<name>A0AA86XKU0_9VIBR</name>
<keyword evidence="1" id="KW-0812">Transmembrane</keyword>
<organism evidence="2 3">
    <name type="scientific">Vibrio coralliirubri</name>
    <dbReference type="NCBI Taxonomy" id="1516159"/>
    <lineage>
        <taxon>Bacteria</taxon>
        <taxon>Pseudomonadati</taxon>
        <taxon>Pseudomonadota</taxon>
        <taxon>Gammaproteobacteria</taxon>
        <taxon>Vibrionales</taxon>
        <taxon>Vibrionaceae</taxon>
        <taxon>Vibrio</taxon>
    </lineage>
</organism>
<keyword evidence="3" id="KW-1185">Reference proteome</keyword>
<dbReference type="InterPro" id="IPR025489">
    <property type="entry name" value="DUF4381"/>
</dbReference>
<keyword evidence="1" id="KW-0472">Membrane</keyword>
<dbReference type="Proteomes" id="UP000041625">
    <property type="component" value="Unassembled WGS sequence"/>
</dbReference>
<dbReference type="Pfam" id="PF14316">
    <property type="entry name" value="DUF4381"/>
    <property type="match status" value="1"/>
</dbReference>
<keyword evidence="1" id="KW-1133">Transmembrane helix</keyword>
<comment type="caution">
    <text evidence="2">The sequence shown here is derived from an EMBL/GenBank/DDBJ whole genome shotgun (WGS) entry which is preliminary data.</text>
</comment>
<accession>A0AA86XKU0</accession>
<reference evidence="2 3" key="1">
    <citation type="submission" date="2014-06" db="EMBL/GenBank/DDBJ databases">
        <authorList>
            <person name="Le Roux F."/>
        </authorList>
    </citation>
    <scope>NUCLEOTIDE SEQUENCE [LARGE SCALE GENOMIC DNA]</scope>
    <source>
        <strain evidence="2 3">J2-31</strain>
    </source>
</reference>
<proteinExistence type="predicted"/>
<feature type="transmembrane region" description="Helical" evidence="1">
    <location>
        <begin position="43"/>
        <end position="62"/>
    </location>
</feature>
<evidence type="ECO:0000256" key="1">
    <source>
        <dbReference type="SAM" id="Phobius"/>
    </source>
</evidence>
<dbReference type="AlphaFoldDB" id="A0AA86XKU0"/>
<sequence length="182" mass="20783">MQTMTTNTGLEPLQPENVNPLMASLSEPSLPESISWLPNAQGWHWLLLLLFCFALYRVYLVIQKYLANTYRRAALVELEQLSLEAQSGDISSFQKLPQLLRRTALYAFPRTEVAPLTGTDWEKWLDDHCTNRQFSTEFSTLELSGVLAQLAYSSAATLTEEKRNAIMENVALWIKHHEVSHD</sequence>
<evidence type="ECO:0008006" key="4">
    <source>
        <dbReference type="Google" id="ProtNLM"/>
    </source>
</evidence>